<organism evidence="3 4">
    <name type="scientific">Actinoplanes digitatis</name>
    <dbReference type="NCBI Taxonomy" id="1868"/>
    <lineage>
        <taxon>Bacteria</taxon>
        <taxon>Bacillati</taxon>
        <taxon>Actinomycetota</taxon>
        <taxon>Actinomycetes</taxon>
        <taxon>Micromonosporales</taxon>
        <taxon>Micromonosporaceae</taxon>
        <taxon>Actinoplanes</taxon>
    </lineage>
</organism>
<evidence type="ECO:0000256" key="2">
    <source>
        <dbReference type="SAM" id="Phobius"/>
    </source>
</evidence>
<proteinExistence type="predicted"/>
<reference evidence="3 4" key="1">
    <citation type="submission" date="2020-08" db="EMBL/GenBank/DDBJ databases">
        <title>Sequencing the genomes of 1000 actinobacteria strains.</title>
        <authorList>
            <person name="Klenk H.-P."/>
        </authorList>
    </citation>
    <scope>NUCLEOTIDE SEQUENCE [LARGE SCALE GENOMIC DNA]</scope>
    <source>
        <strain evidence="3 4">DSM 43149</strain>
    </source>
</reference>
<dbReference type="Pfam" id="PF09579">
    <property type="entry name" value="Spore_YtfJ"/>
    <property type="match status" value="1"/>
</dbReference>
<feature type="transmembrane region" description="Helical" evidence="2">
    <location>
        <begin position="99"/>
        <end position="118"/>
    </location>
</feature>
<feature type="region of interest" description="Disordered" evidence="1">
    <location>
        <begin position="49"/>
        <end position="70"/>
    </location>
</feature>
<dbReference type="RefSeq" id="WP_239087447.1">
    <property type="nucleotide sequence ID" value="NZ_BOMK01000027.1"/>
</dbReference>
<keyword evidence="2" id="KW-0472">Membrane</keyword>
<dbReference type="AlphaFoldDB" id="A0A7W7I0R1"/>
<dbReference type="InterPro" id="IPR014229">
    <property type="entry name" value="Spore_YtfJ"/>
</dbReference>
<keyword evidence="4" id="KW-1185">Reference proteome</keyword>
<protein>
    <submittedName>
        <fullName evidence="3">Putative spore protein YtfJ</fullName>
    </submittedName>
</protein>
<accession>A0A7W7I0R1</accession>
<evidence type="ECO:0000313" key="4">
    <source>
        <dbReference type="Proteomes" id="UP000578112"/>
    </source>
</evidence>
<evidence type="ECO:0000313" key="3">
    <source>
        <dbReference type="EMBL" id="MBB4764351.1"/>
    </source>
</evidence>
<gene>
    <name evidence="3" type="ORF">BJ971_004907</name>
</gene>
<name>A0A7W7I0R1_9ACTN</name>
<feature type="compositionally biased region" description="Gly residues" evidence="1">
    <location>
        <begin position="49"/>
        <end position="59"/>
    </location>
</feature>
<dbReference type="EMBL" id="JACHNH010000001">
    <property type="protein sequence ID" value="MBB4764351.1"/>
    <property type="molecule type" value="Genomic_DNA"/>
</dbReference>
<keyword evidence="2" id="KW-0812">Transmembrane</keyword>
<comment type="caution">
    <text evidence="3">The sequence shown here is derived from an EMBL/GenBank/DDBJ whole genome shotgun (WGS) entry which is preliminary data.</text>
</comment>
<dbReference type="Proteomes" id="UP000578112">
    <property type="component" value="Unassembled WGS sequence"/>
</dbReference>
<keyword evidence="2" id="KW-1133">Transmembrane helix</keyword>
<evidence type="ECO:0000256" key="1">
    <source>
        <dbReference type="SAM" id="MobiDB-lite"/>
    </source>
</evidence>
<sequence>MTVNPAQDARLMETLQEAMDSATVARVFGAPIVHEGVLLLPVAKVGGGAGGGSGSGQEGTGREGRGMGGGFGTAAKPLGVFVLKNGEITWRPVVDVNRILLAGQVVAVAALLAGRALLRTRRRRATRVPTTG</sequence>